<evidence type="ECO:0000313" key="2">
    <source>
        <dbReference type="EMBL" id="MCX7569944.1"/>
    </source>
</evidence>
<dbReference type="Proteomes" id="UP001208017">
    <property type="component" value="Unassembled WGS sequence"/>
</dbReference>
<dbReference type="EMBL" id="JAPMLT010000003">
    <property type="protein sequence ID" value="MCX7569944.1"/>
    <property type="molecule type" value="Genomic_DNA"/>
</dbReference>
<reference evidence="2 3" key="1">
    <citation type="submission" date="2022-11" db="EMBL/GenBank/DDBJ databases">
        <title>Study of microbial diversity in lake waters.</title>
        <authorList>
            <person name="Zhang J."/>
        </authorList>
    </citation>
    <scope>NUCLEOTIDE SEQUENCE [LARGE SCALE GENOMIC DNA]</scope>
    <source>
        <strain evidence="2 3">DT12</strain>
    </source>
</reference>
<accession>A0ABT3X5F9</accession>
<evidence type="ECO:0000256" key="1">
    <source>
        <dbReference type="SAM" id="Phobius"/>
    </source>
</evidence>
<protein>
    <submittedName>
        <fullName evidence="2">Uncharacterized protein</fullName>
    </submittedName>
</protein>
<gene>
    <name evidence="2" type="ORF">OS242_08195</name>
</gene>
<name>A0ABT3X5F9_9BACL</name>
<sequence length="400" mass="43598">MISYALAVGCALALIGLYCEAAQHFNWSRRQKGWGGIILLIGAMGVVPVIAERVNEIALAAACSCIVLALGMRGNHTVVVQRAETQPVSHIEIIDTPSAEPAEEIPHTTPPTAEVATKETHDEIVLEEEVAVAVAETQDEIVMEEVVVAEADTHDEIVLEEEVEIEEAETCDEIVLEEEVEIEEAETCDEIVLEEEVVIAEAETCDEIVLEEEVVVAEAETCDEIVLEEEVVVAVAETCDEIVLEEEVVVAVAETHDEIVLEEEIVVAEEETSDEIAVLSKEIDEVFVEEENVILEEIAERASEDTGSGEAVPLDEDVSIPPIPEPELTGAELAAWLNEQIAAGYEAKAGQSFAQAARHFEAAALRSDDDELVAMLREELADCCRELELRGESHHLRYAS</sequence>
<organism evidence="2 3">
    <name type="scientific">Tumebacillus lacus</name>
    <dbReference type="NCBI Taxonomy" id="2995335"/>
    <lineage>
        <taxon>Bacteria</taxon>
        <taxon>Bacillati</taxon>
        <taxon>Bacillota</taxon>
        <taxon>Bacilli</taxon>
        <taxon>Bacillales</taxon>
        <taxon>Alicyclobacillaceae</taxon>
        <taxon>Tumebacillus</taxon>
    </lineage>
</organism>
<keyword evidence="1" id="KW-0812">Transmembrane</keyword>
<proteinExistence type="predicted"/>
<keyword evidence="1" id="KW-1133">Transmembrane helix</keyword>
<evidence type="ECO:0000313" key="3">
    <source>
        <dbReference type="Proteomes" id="UP001208017"/>
    </source>
</evidence>
<dbReference type="RefSeq" id="WP_267151192.1">
    <property type="nucleotide sequence ID" value="NZ_JAPMLT010000003.1"/>
</dbReference>
<comment type="caution">
    <text evidence="2">The sequence shown here is derived from an EMBL/GenBank/DDBJ whole genome shotgun (WGS) entry which is preliminary data.</text>
</comment>
<keyword evidence="3" id="KW-1185">Reference proteome</keyword>
<feature type="transmembrane region" description="Helical" evidence="1">
    <location>
        <begin position="31"/>
        <end position="50"/>
    </location>
</feature>
<keyword evidence="1" id="KW-0472">Membrane</keyword>